<dbReference type="AlphaFoldDB" id="A0A914RWM8"/>
<evidence type="ECO:0000256" key="1">
    <source>
        <dbReference type="SAM" id="SignalP"/>
    </source>
</evidence>
<sequence>MNSPNAISLFFALVAEVRFAGDGVKSGFAASYMIFCTTGEFISQGSCPPFANNRYRFDEKCEPLETVFLGDSHRSCAIHYFLCDEVEIRWQWCHFIW</sequence>
<proteinExistence type="predicted"/>
<protein>
    <submittedName>
        <fullName evidence="3">Chitin-binding type-2 domain-containing protein</fullName>
    </submittedName>
</protein>
<feature type="chain" id="PRO_5038093129" evidence="1">
    <location>
        <begin position="21"/>
        <end position="97"/>
    </location>
</feature>
<keyword evidence="2" id="KW-1185">Reference proteome</keyword>
<accession>A0A914RWM8</accession>
<keyword evidence="1" id="KW-0732">Signal</keyword>
<organism evidence="2 3">
    <name type="scientific">Parascaris equorum</name>
    <name type="common">Equine roundworm</name>
    <dbReference type="NCBI Taxonomy" id="6256"/>
    <lineage>
        <taxon>Eukaryota</taxon>
        <taxon>Metazoa</taxon>
        <taxon>Ecdysozoa</taxon>
        <taxon>Nematoda</taxon>
        <taxon>Chromadorea</taxon>
        <taxon>Rhabditida</taxon>
        <taxon>Spirurina</taxon>
        <taxon>Ascaridomorpha</taxon>
        <taxon>Ascaridoidea</taxon>
        <taxon>Ascarididae</taxon>
        <taxon>Parascaris</taxon>
    </lineage>
</organism>
<name>A0A914RWM8_PAREQ</name>
<dbReference type="Proteomes" id="UP000887564">
    <property type="component" value="Unplaced"/>
</dbReference>
<evidence type="ECO:0000313" key="2">
    <source>
        <dbReference type="Proteomes" id="UP000887564"/>
    </source>
</evidence>
<dbReference type="WBParaSite" id="PEQ_0000926901-mRNA-1">
    <property type="protein sequence ID" value="PEQ_0000926901-mRNA-1"/>
    <property type="gene ID" value="PEQ_0000926901"/>
</dbReference>
<feature type="signal peptide" evidence="1">
    <location>
        <begin position="1"/>
        <end position="20"/>
    </location>
</feature>
<evidence type="ECO:0000313" key="3">
    <source>
        <dbReference type="WBParaSite" id="PEQ_0000926901-mRNA-1"/>
    </source>
</evidence>
<reference evidence="3" key="1">
    <citation type="submission" date="2022-11" db="UniProtKB">
        <authorList>
            <consortium name="WormBaseParasite"/>
        </authorList>
    </citation>
    <scope>IDENTIFICATION</scope>
</reference>